<dbReference type="EMBL" id="PFBV01000003">
    <property type="protein sequence ID" value="PIT88314.1"/>
    <property type="molecule type" value="Genomic_DNA"/>
</dbReference>
<dbReference type="InterPro" id="IPR036388">
    <property type="entry name" value="WH-like_DNA-bd_sf"/>
</dbReference>
<dbReference type="InterPro" id="IPR036390">
    <property type="entry name" value="WH_DNA-bd_sf"/>
</dbReference>
<dbReference type="Gene3D" id="1.10.10.10">
    <property type="entry name" value="Winged helix-like DNA-binding domain superfamily/Winged helix DNA-binding domain"/>
    <property type="match status" value="2"/>
</dbReference>
<dbReference type="Proteomes" id="UP000231426">
    <property type="component" value="Unassembled WGS sequence"/>
</dbReference>
<proteinExistence type="predicted"/>
<evidence type="ECO:0000256" key="1">
    <source>
        <dbReference type="ARBA" id="ARBA00022490"/>
    </source>
</evidence>
<comment type="caution">
    <text evidence="5">The sequence shown here is derived from an EMBL/GenBank/DDBJ whole genome shotgun (WGS) entry which is preliminary data.</text>
</comment>
<keyword evidence="4" id="KW-0131">Cell cycle</keyword>
<dbReference type="PANTHER" id="PTHR34298:SF2">
    <property type="entry name" value="SEGREGATION AND CONDENSATION PROTEIN B"/>
    <property type="match status" value="1"/>
</dbReference>
<name>A0A2M6W6B4_9BACT</name>
<organism evidence="5 6">
    <name type="scientific">Candidatus Magasanikbacteria bacterium CG10_big_fil_rev_8_21_14_0_10_36_32</name>
    <dbReference type="NCBI Taxonomy" id="1974646"/>
    <lineage>
        <taxon>Bacteria</taxon>
        <taxon>Candidatus Magasanikiibacteriota</taxon>
    </lineage>
</organism>
<evidence type="ECO:0000256" key="2">
    <source>
        <dbReference type="ARBA" id="ARBA00022618"/>
    </source>
</evidence>
<reference evidence="6" key="1">
    <citation type="submission" date="2017-09" db="EMBL/GenBank/DDBJ databases">
        <title>Depth-based differentiation of microbial function through sediment-hosted aquifers and enrichment of novel symbionts in the deep terrestrial subsurface.</title>
        <authorList>
            <person name="Probst A.J."/>
            <person name="Ladd B."/>
            <person name="Jarett J.K."/>
            <person name="Geller-Mcgrath D.E."/>
            <person name="Sieber C.M.K."/>
            <person name="Emerson J.B."/>
            <person name="Anantharaman K."/>
            <person name="Thomas B.C."/>
            <person name="Malmstrom R."/>
            <person name="Stieglmeier M."/>
            <person name="Klingl A."/>
            <person name="Woyke T."/>
            <person name="Ryan C.M."/>
            <person name="Banfield J.F."/>
        </authorList>
    </citation>
    <scope>NUCLEOTIDE SEQUENCE [LARGE SCALE GENOMIC DNA]</scope>
</reference>
<evidence type="ECO:0000313" key="5">
    <source>
        <dbReference type="EMBL" id="PIT88314.1"/>
    </source>
</evidence>
<dbReference type="GO" id="GO:0051304">
    <property type="term" value="P:chromosome separation"/>
    <property type="evidence" value="ECO:0007669"/>
    <property type="project" value="InterPro"/>
</dbReference>
<accession>A0A2M6W6B4</accession>
<dbReference type="PANTHER" id="PTHR34298">
    <property type="entry name" value="SEGREGATION AND CONDENSATION PROTEIN B"/>
    <property type="match status" value="1"/>
</dbReference>
<evidence type="ECO:0000256" key="4">
    <source>
        <dbReference type="ARBA" id="ARBA00023306"/>
    </source>
</evidence>
<evidence type="ECO:0000256" key="3">
    <source>
        <dbReference type="ARBA" id="ARBA00022829"/>
    </source>
</evidence>
<evidence type="ECO:0000313" key="6">
    <source>
        <dbReference type="Proteomes" id="UP000231426"/>
    </source>
</evidence>
<dbReference type="InterPro" id="IPR005234">
    <property type="entry name" value="ScpB_csome_segregation"/>
</dbReference>
<sequence length="183" mass="20605">MTLLSQVESILFVASKPLTVKKIAKAIGVSDSEVAEVLKGLSIKYNQPDSGVVILQNNDEWQMVSNPENRAMSEKFLKAEVSGELTRPQLETLTVISYCGPITKPELEQIRGVNCGLILRNLLLRDLVKESEDPSNLLPTYEVTMEYLRHLGIVSVKELPDFEILHNHDYVIKILEQKTTENQ</sequence>
<keyword evidence="2" id="KW-0132">Cell division</keyword>
<dbReference type="AlphaFoldDB" id="A0A2M6W6B4"/>
<evidence type="ECO:0008006" key="7">
    <source>
        <dbReference type="Google" id="ProtNLM"/>
    </source>
</evidence>
<protein>
    <recommendedName>
        <fullName evidence="7">SMC-Scp complex subunit ScpB</fullName>
    </recommendedName>
</protein>
<dbReference type="GO" id="GO:0051301">
    <property type="term" value="P:cell division"/>
    <property type="evidence" value="ECO:0007669"/>
    <property type="project" value="UniProtKB-KW"/>
</dbReference>
<keyword evidence="1" id="KW-0963">Cytoplasm</keyword>
<dbReference type="Pfam" id="PF04079">
    <property type="entry name" value="SMC_ScpB"/>
    <property type="match status" value="1"/>
</dbReference>
<keyword evidence="3" id="KW-0159">Chromosome partition</keyword>
<dbReference type="SUPFAM" id="SSF46785">
    <property type="entry name" value="Winged helix' DNA-binding domain"/>
    <property type="match status" value="2"/>
</dbReference>
<gene>
    <name evidence="5" type="ORF">COU29_00795</name>
</gene>